<feature type="region of interest" description="Disordered" evidence="3">
    <location>
        <begin position="382"/>
        <end position="402"/>
    </location>
</feature>
<feature type="transmembrane region" description="Helical" evidence="4">
    <location>
        <begin position="63"/>
        <end position="84"/>
    </location>
</feature>
<dbReference type="EMBL" id="JBFOCI010000002">
    <property type="protein sequence ID" value="MEW9805824.1"/>
    <property type="molecule type" value="Genomic_DNA"/>
</dbReference>
<evidence type="ECO:0000256" key="3">
    <source>
        <dbReference type="SAM" id="MobiDB-lite"/>
    </source>
</evidence>
<reference evidence="6 7" key="1">
    <citation type="submission" date="2024-06" db="EMBL/GenBank/DDBJ databases">
        <authorList>
            <person name="Tuo L."/>
        </authorList>
    </citation>
    <scope>NUCLEOTIDE SEQUENCE [LARGE SCALE GENOMIC DNA]</scope>
    <source>
        <strain evidence="6 7">ZMM04-5</strain>
    </source>
</reference>
<evidence type="ECO:0000256" key="4">
    <source>
        <dbReference type="SAM" id="Phobius"/>
    </source>
</evidence>
<keyword evidence="4" id="KW-1133">Transmembrane helix</keyword>
<dbReference type="InterPro" id="IPR043128">
    <property type="entry name" value="Rev_trsase/Diguanyl_cyclase"/>
</dbReference>
<evidence type="ECO:0000313" key="6">
    <source>
        <dbReference type="EMBL" id="MEW9805824.1"/>
    </source>
</evidence>
<feature type="transmembrane region" description="Helical" evidence="4">
    <location>
        <begin position="6"/>
        <end position="25"/>
    </location>
</feature>
<evidence type="ECO:0000256" key="2">
    <source>
        <dbReference type="ARBA" id="ARBA00034247"/>
    </source>
</evidence>
<keyword evidence="4" id="KW-0472">Membrane</keyword>
<feature type="transmembrane region" description="Helical" evidence="4">
    <location>
        <begin position="37"/>
        <end position="57"/>
    </location>
</feature>
<dbReference type="NCBIfam" id="TIGR00254">
    <property type="entry name" value="GGDEF"/>
    <property type="match status" value="1"/>
</dbReference>
<dbReference type="GO" id="GO:0052621">
    <property type="term" value="F:diguanylate cyclase activity"/>
    <property type="evidence" value="ECO:0007669"/>
    <property type="project" value="UniProtKB-EC"/>
</dbReference>
<dbReference type="InterPro" id="IPR050469">
    <property type="entry name" value="Diguanylate_Cyclase"/>
</dbReference>
<feature type="transmembrane region" description="Helical" evidence="4">
    <location>
        <begin position="152"/>
        <end position="170"/>
    </location>
</feature>
<dbReference type="CDD" id="cd01949">
    <property type="entry name" value="GGDEF"/>
    <property type="match status" value="1"/>
</dbReference>
<name>A0ABV3QXN4_9HYPH</name>
<dbReference type="SMART" id="SM00267">
    <property type="entry name" value="GGDEF"/>
    <property type="match status" value="1"/>
</dbReference>
<sequence>MTGAGFILAINLFVAGLLAASFAAIAAYDRRREAARWLALSYAIGMSNFLIEFAIATVGTSTLLVMASYGALLAALSVFNIGIARKYAVPVPLVTLCAISMVALVTCYFIQDLSRQSFMRMLLYQSPFFVLQAIAAGIVAQSKGRTALDNMLLVLLAASALQFLSKPLLFRAFGGTGDSPDQYLSTIYAMFSQSMGTVFAMALALLLLVILVRDVLSDAHARSETDTMSGLLNRGGFETHASVALHDARRLGLPVSLVIADLDHFKSINDNFGHAAGDAVIVTFSGFLRSAMAPHHVAGRVGGEEFAILMPGTNLVAARLFAEGARNAFASMAVEGLPSTKRFTSSFGVAELARGEGIGDLMARADKALYLAKNSGRDCVKIAPRPGGRRSDDDSGAAISLT</sequence>
<dbReference type="Pfam" id="PF00990">
    <property type="entry name" value="GGDEF"/>
    <property type="match status" value="1"/>
</dbReference>
<evidence type="ECO:0000259" key="5">
    <source>
        <dbReference type="PROSITE" id="PS50887"/>
    </source>
</evidence>
<feature type="transmembrane region" description="Helical" evidence="4">
    <location>
        <begin position="190"/>
        <end position="212"/>
    </location>
</feature>
<keyword evidence="7" id="KW-1185">Reference proteome</keyword>
<evidence type="ECO:0000313" key="7">
    <source>
        <dbReference type="Proteomes" id="UP001556196"/>
    </source>
</evidence>
<accession>A0ABV3QXN4</accession>
<dbReference type="Gene3D" id="3.30.70.270">
    <property type="match status" value="1"/>
</dbReference>
<keyword evidence="6" id="KW-0548">Nucleotidyltransferase</keyword>
<protein>
    <recommendedName>
        <fullName evidence="1">diguanylate cyclase</fullName>
        <ecNumber evidence="1">2.7.7.65</ecNumber>
    </recommendedName>
</protein>
<comment type="caution">
    <text evidence="6">The sequence shown here is derived from an EMBL/GenBank/DDBJ whole genome shotgun (WGS) entry which is preliminary data.</text>
</comment>
<dbReference type="InterPro" id="IPR029787">
    <property type="entry name" value="Nucleotide_cyclase"/>
</dbReference>
<dbReference type="Proteomes" id="UP001556196">
    <property type="component" value="Unassembled WGS sequence"/>
</dbReference>
<gene>
    <name evidence="6" type="ORF">ABUE31_07510</name>
</gene>
<organism evidence="6 7">
    <name type="scientific">Mesorhizobium marinum</name>
    <dbReference type="NCBI Taxonomy" id="3228790"/>
    <lineage>
        <taxon>Bacteria</taxon>
        <taxon>Pseudomonadati</taxon>
        <taxon>Pseudomonadota</taxon>
        <taxon>Alphaproteobacteria</taxon>
        <taxon>Hyphomicrobiales</taxon>
        <taxon>Phyllobacteriaceae</taxon>
        <taxon>Mesorhizobium</taxon>
    </lineage>
</organism>
<dbReference type="RefSeq" id="WP_367722908.1">
    <property type="nucleotide sequence ID" value="NZ_JBFOCH010000002.1"/>
</dbReference>
<evidence type="ECO:0000256" key="1">
    <source>
        <dbReference type="ARBA" id="ARBA00012528"/>
    </source>
</evidence>
<proteinExistence type="predicted"/>
<dbReference type="PANTHER" id="PTHR45138:SF9">
    <property type="entry name" value="DIGUANYLATE CYCLASE DGCM-RELATED"/>
    <property type="match status" value="1"/>
</dbReference>
<dbReference type="EC" id="2.7.7.65" evidence="1"/>
<keyword evidence="6" id="KW-0808">Transferase</keyword>
<feature type="domain" description="GGDEF" evidence="5">
    <location>
        <begin position="253"/>
        <end position="385"/>
    </location>
</feature>
<dbReference type="PANTHER" id="PTHR45138">
    <property type="entry name" value="REGULATORY COMPONENTS OF SENSORY TRANSDUCTION SYSTEM"/>
    <property type="match status" value="1"/>
</dbReference>
<dbReference type="InterPro" id="IPR000160">
    <property type="entry name" value="GGDEF_dom"/>
</dbReference>
<keyword evidence="4" id="KW-0812">Transmembrane</keyword>
<feature type="transmembrane region" description="Helical" evidence="4">
    <location>
        <begin position="91"/>
        <end position="111"/>
    </location>
</feature>
<dbReference type="PROSITE" id="PS50887">
    <property type="entry name" value="GGDEF"/>
    <property type="match status" value="1"/>
</dbReference>
<dbReference type="SUPFAM" id="SSF55073">
    <property type="entry name" value="Nucleotide cyclase"/>
    <property type="match status" value="1"/>
</dbReference>
<feature type="transmembrane region" description="Helical" evidence="4">
    <location>
        <begin position="123"/>
        <end position="140"/>
    </location>
</feature>
<comment type="catalytic activity">
    <reaction evidence="2">
        <text>2 GTP = 3',3'-c-di-GMP + 2 diphosphate</text>
        <dbReference type="Rhea" id="RHEA:24898"/>
        <dbReference type="ChEBI" id="CHEBI:33019"/>
        <dbReference type="ChEBI" id="CHEBI:37565"/>
        <dbReference type="ChEBI" id="CHEBI:58805"/>
        <dbReference type="EC" id="2.7.7.65"/>
    </reaction>
</comment>